<evidence type="ECO:0000313" key="1">
    <source>
        <dbReference type="EMBL" id="KKE80821.1"/>
    </source>
</evidence>
<accession>A0A0F6A4N8</accession>
<gene>
    <name evidence="1" type="ORF">N479_03870</name>
</gene>
<sequence>MCKESCSLVKELPEFRSKIDELKLTDDEFAKLSQDYYALEQQIIACEKNNERMCDTKLKELKIRCFTIKDRLYMRLKHGV</sequence>
<organism evidence="1 2">
    <name type="scientific">Pseudoalteromonas luteoviolacea S4054</name>
    <dbReference type="NCBI Taxonomy" id="1129367"/>
    <lineage>
        <taxon>Bacteria</taxon>
        <taxon>Pseudomonadati</taxon>
        <taxon>Pseudomonadota</taxon>
        <taxon>Gammaproteobacteria</taxon>
        <taxon>Alteromonadales</taxon>
        <taxon>Pseudoalteromonadaceae</taxon>
        <taxon>Pseudoalteromonas</taxon>
    </lineage>
</organism>
<reference evidence="1 2" key="1">
    <citation type="journal article" date="2015" name="BMC Genomics">
        <title>Genome mining reveals unlocked bioactive potential of marine Gram-negative bacteria.</title>
        <authorList>
            <person name="Machado H."/>
            <person name="Sonnenschein E.C."/>
            <person name="Melchiorsen J."/>
            <person name="Gram L."/>
        </authorList>
    </citation>
    <scope>NUCLEOTIDE SEQUENCE [LARGE SCALE GENOMIC DNA]</scope>
    <source>
        <strain evidence="1 2">S4054</strain>
    </source>
</reference>
<dbReference type="Proteomes" id="UP000033434">
    <property type="component" value="Unassembled WGS sequence"/>
</dbReference>
<proteinExistence type="predicted"/>
<dbReference type="PATRIC" id="fig|1129367.4.peg.5359"/>
<dbReference type="InterPro" id="IPR038444">
    <property type="entry name" value="DUF465_sf"/>
</dbReference>
<dbReference type="EMBL" id="AUXW01000209">
    <property type="protein sequence ID" value="KKE80821.1"/>
    <property type="molecule type" value="Genomic_DNA"/>
</dbReference>
<dbReference type="AlphaFoldDB" id="A0A0F6A4N8"/>
<dbReference type="RefSeq" id="WP_046358604.1">
    <property type="nucleotide sequence ID" value="NZ_AUXW01000209.1"/>
</dbReference>
<protein>
    <recommendedName>
        <fullName evidence="3">DUF465 domain-containing protein</fullName>
    </recommendedName>
</protein>
<evidence type="ECO:0000313" key="2">
    <source>
        <dbReference type="Proteomes" id="UP000033434"/>
    </source>
</evidence>
<comment type="caution">
    <text evidence="1">The sequence shown here is derived from an EMBL/GenBank/DDBJ whole genome shotgun (WGS) entry which is preliminary data.</text>
</comment>
<evidence type="ECO:0008006" key="3">
    <source>
        <dbReference type="Google" id="ProtNLM"/>
    </source>
</evidence>
<dbReference type="InterPro" id="IPR007420">
    <property type="entry name" value="DUF465"/>
</dbReference>
<dbReference type="Pfam" id="PF04325">
    <property type="entry name" value="DUF465"/>
    <property type="match status" value="1"/>
</dbReference>
<dbReference type="Gene3D" id="6.10.280.50">
    <property type="match status" value="1"/>
</dbReference>
<name>A0A0F6A4N8_9GAMM</name>